<dbReference type="GO" id="GO:0005524">
    <property type="term" value="F:ATP binding"/>
    <property type="evidence" value="ECO:0007669"/>
    <property type="project" value="UniProtKB-KW"/>
</dbReference>
<keyword evidence="3" id="KW-0067">ATP-binding</keyword>
<name>A0A5J4KQ89_9CHLR</name>
<proteinExistence type="predicted"/>
<dbReference type="PROSITE" id="PS51194">
    <property type="entry name" value="HELICASE_CTER"/>
    <property type="match status" value="1"/>
</dbReference>
<sequence>MKNMHITEKYGANEIASQLHEGLQRYLEAQYPIRDIGIIQERRALLQEYGCISQQPFIETTPTYAFGDAYNKLQLPDPLSEAFNHFSQWQPGIGIFPQPYAHQAQALTAFFKEDKDLIVATGTGSGKTETFLLPILGNLLREAHTLTSSFQRPGCRALLLYPMNALVSDQVSRLRRLFGDERLKQYFLLHYGRFPRFGMYTGRTPYPGLRESDKDKNVEEWLSYYLKLEEAFQKDPTSKEAELKRELQIRGRWPAKDIRNFLGEKGSLWRNRLQTQAMDSELLTRHEMQQNCPDILVTNYSILEYMLVRPIERSIFQQTAEWLKQDKSNSLLLVLDEAHMYRGVAGAEVALLLRRLRSRLDIPQGQLRCILTSASLEVKDKESAKKIFTFAENLTGNTFTTETSFDLIQGQREQRPAARLPTEDELKFLAQFDLQAFFRRTENINGAIQAISVLGQQLHWPPLSIPTSHSNQEASETQLQTYLYDQLYGFGPLEYIIHATTSEAHGLHELTKNFSPVAEFRQAEAAISTLLALGTYATKNKRALMPTRLHLFFRGLPTIYACINPNCDKRRYLPQEHLLLGRLHTEPQTHCTCNLKGRVFELITHRSCGASFLRVFGQDKEADFYWHEQGGSLKNFSTPLIEAWLLLEEPHPSMRDKVEQIWLDIATGRVITRQPDNIQRYLQCWRVSQQQEHTKKQINSKKKRSVQLPGSESEVTNDDKEQTTPIFTTCPVCTRKNMERKTSNLATRGEQPFANLVRHQFQLQPAVKDIGPQTPNGGRKLLLFSDGRQKAARLARDLPREVEFDTFRQALVIAVQRLQQMPTFTPRLNETLYVSFVSVCADFNLHFFDQNDESQSQLLRHITHYQEYYDSILEDALYDGWQPTTLPEQYKIALLKQLCDPYYSLSEICAAVVIPQPQDVKRFIRKLNGLPLALNEQEVATLITLWIQQLLGETAFDHTIREESRWDVDTYFRGLSHKQSLKKMEHILDNKNMSIDQTQLQPFHEKCCSFFCEEINDTIFLKPAALQLVLTIDDDWQHCLDCGTIQHTVLRQCCTQCGSQHLEQRSPQHPSMKSRKGYFLDPLREVLHGKRPVHITAEEHSAQLSQRDERAIYATTEEHELRFQDVAINHSKPPVDILSCTTTMEVGIDIGSLTAIGLRNVPPQRENYQQRAGRAGRRGTAVSTVLTYAQGGAHENYYYEHPQEIISGKLRDPLININNPRLVTRHIHAFLIQTFFQKQLAHMSEQALQQLIQQHPHVMNSLGTAHAFFQDTGSFSLSAFRRWVTDNILELTTSTTTTLISWLPDELCPTYITTKAKQQSWKHAFITEVANNFLAQLETIATEKTYVTKSVPLDREKADIVTNQRIKAVYLLDVLFDQGLLPSYAFPTDLSSFSVFEKDGERVLIKERPQQSKSQALSEYAPGRLLVINKKTYRVGGIYDEQTPYNGISLQNLQSYVSCEKCTYVREKSLNNEQECCPICGGELSEREMLDPPGFSPEGAKPLREHDREQHYSNSSVAQLPLPTKSDQFEWNTHTFPYARYTYAQNRRLILVNKGPAQEGFRLCQECGAIWPEVQYERQKPTRHVRPFLVDYRHFKRKMGQYCTGPIYEQSLYLGYTFNTDLLLFRFALREPLSCDPQSPWLHDGLRTLAEAVALTASRYLDVDANALSANYRLIPALIEEGSDAKLFVDIYLFDTASGGAGYSAEAGKYLSEILQATEKLLSNCPAHCERSCTRCLRHYGNRFWHEQLDRFLARQLLAYALYKQIPEVGNIKEQIALLSPLKRFLELDGYICKTDVTTNKEKVPLMVESHNDNGMKAPLVILAHPALRDAPKYKEKTIWLNEYIIAHDLPTAYQQIISHVRKI</sequence>
<dbReference type="InterPro" id="IPR014013">
    <property type="entry name" value="Helic_SF1/SF2_ATP-bd_DinG/Rad3"/>
</dbReference>
<comment type="caution">
    <text evidence="8">The sequence shown here is derived from an EMBL/GenBank/DDBJ whole genome shotgun (WGS) entry which is preliminary data.</text>
</comment>
<evidence type="ECO:0000313" key="8">
    <source>
        <dbReference type="EMBL" id="GER89763.1"/>
    </source>
</evidence>
<dbReference type="Gene3D" id="3.40.50.300">
    <property type="entry name" value="P-loop containing nucleotide triphosphate hydrolases"/>
    <property type="match status" value="2"/>
</dbReference>
<feature type="region of interest" description="Disordered" evidence="4">
    <location>
        <begin position="693"/>
        <end position="720"/>
    </location>
</feature>
<evidence type="ECO:0000259" key="7">
    <source>
        <dbReference type="PROSITE" id="PS51194"/>
    </source>
</evidence>
<feature type="compositionally biased region" description="Basic residues" evidence="4">
    <location>
        <begin position="696"/>
        <end position="705"/>
    </location>
</feature>
<dbReference type="EMBL" id="BKZW01000002">
    <property type="protein sequence ID" value="GER89763.1"/>
    <property type="molecule type" value="Genomic_DNA"/>
</dbReference>
<feature type="domain" description="Helicase C-terminal" evidence="7">
    <location>
        <begin position="1049"/>
        <end position="1221"/>
    </location>
</feature>
<dbReference type="Pfam" id="PF09369">
    <property type="entry name" value="MZB"/>
    <property type="match status" value="1"/>
</dbReference>
<dbReference type="GO" id="GO:0036297">
    <property type="term" value="P:interstrand cross-link repair"/>
    <property type="evidence" value="ECO:0007669"/>
    <property type="project" value="TreeGrafter"/>
</dbReference>
<evidence type="ECO:0000256" key="4">
    <source>
        <dbReference type="SAM" id="MobiDB-lite"/>
    </source>
</evidence>
<dbReference type="PROSITE" id="PS51193">
    <property type="entry name" value="HELICASE_ATP_BIND_2"/>
    <property type="match status" value="1"/>
</dbReference>
<dbReference type="InterPro" id="IPR011545">
    <property type="entry name" value="DEAD/DEAH_box_helicase_dom"/>
</dbReference>
<organism evidence="8 9">
    <name type="scientific">Dictyobacter vulcani</name>
    <dbReference type="NCBI Taxonomy" id="2607529"/>
    <lineage>
        <taxon>Bacteria</taxon>
        <taxon>Bacillati</taxon>
        <taxon>Chloroflexota</taxon>
        <taxon>Ktedonobacteria</taxon>
        <taxon>Ktedonobacterales</taxon>
        <taxon>Dictyobacteraceae</taxon>
        <taxon>Dictyobacter</taxon>
    </lineage>
</organism>
<evidence type="ECO:0000256" key="1">
    <source>
        <dbReference type="ARBA" id="ARBA00022741"/>
    </source>
</evidence>
<protein>
    <recommendedName>
        <fullName evidence="10">DEAD/DEAH box helicase</fullName>
    </recommendedName>
</protein>
<evidence type="ECO:0000313" key="9">
    <source>
        <dbReference type="Proteomes" id="UP000326912"/>
    </source>
</evidence>
<evidence type="ECO:0000259" key="6">
    <source>
        <dbReference type="PROSITE" id="PS51193"/>
    </source>
</evidence>
<dbReference type="PROSITE" id="PS51192">
    <property type="entry name" value="HELICASE_ATP_BIND_1"/>
    <property type="match status" value="1"/>
</dbReference>
<dbReference type="GO" id="GO:0016787">
    <property type="term" value="F:hydrolase activity"/>
    <property type="evidence" value="ECO:0007669"/>
    <property type="project" value="UniProtKB-KW"/>
</dbReference>
<dbReference type="SMART" id="SM00490">
    <property type="entry name" value="HELICc"/>
    <property type="match status" value="1"/>
</dbReference>
<dbReference type="PANTHER" id="PTHR47957:SF3">
    <property type="entry name" value="ATP-DEPENDENT HELICASE HRQ1"/>
    <property type="match status" value="1"/>
</dbReference>
<dbReference type="Proteomes" id="UP000326912">
    <property type="component" value="Unassembled WGS sequence"/>
</dbReference>
<dbReference type="GO" id="GO:0003676">
    <property type="term" value="F:nucleic acid binding"/>
    <property type="evidence" value="ECO:0007669"/>
    <property type="project" value="InterPro"/>
</dbReference>
<accession>A0A5J4KQ89</accession>
<reference evidence="8 9" key="1">
    <citation type="submission" date="2019-10" db="EMBL/GenBank/DDBJ databases">
        <title>Dictyobacter vulcani sp. nov., within the class Ktedonobacteria, isolated from soil of volcanic Mt. Zao.</title>
        <authorList>
            <person name="Zheng Y."/>
            <person name="Wang C.M."/>
            <person name="Sakai Y."/>
            <person name="Abe K."/>
            <person name="Yokota A."/>
            <person name="Yabe S."/>
        </authorList>
    </citation>
    <scope>NUCLEOTIDE SEQUENCE [LARGE SCALE GENOMIC DNA]</scope>
    <source>
        <strain evidence="8 9">W12</strain>
    </source>
</reference>
<dbReference type="InterPro" id="IPR001650">
    <property type="entry name" value="Helicase_C-like"/>
</dbReference>
<evidence type="ECO:0000256" key="3">
    <source>
        <dbReference type="ARBA" id="ARBA00022840"/>
    </source>
</evidence>
<keyword evidence="9" id="KW-1185">Reference proteome</keyword>
<evidence type="ECO:0000256" key="2">
    <source>
        <dbReference type="ARBA" id="ARBA00022801"/>
    </source>
</evidence>
<evidence type="ECO:0008006" key="10">
    <source>
        <dbReference type="Google" id="ProtNLM"/>
    </source>
</evidence>
<dbReference type="SMART" id="SM00487">
    <property type="entry name" value="DEXDc"/>
    <property type="match status" value="1"/>
</dbReference>
<dbReference type="SUPFAM" id="SSF52540">
    <property type="entry name" value="P-loop containing nucleoside triphosphate hydrolases"/>
    <property type="match status" value="2"/>
</dbReference>
<feature type="domain" description="Helicase ATP-binding" evidence="5">
    <location>
        <begin position="108"/>
        <end position="394"/>
    </location>
</feature>
<gene>
    <name evidence="8" type="ORF">KDW_39250</name>
</gene>
<keyword evidence="1" id="KW-0547">Nucleotide-binding</keyword>
<feature type="domain" description="Helicase ATP-binding" evidence="6">
    <location>
        <begin position="85"/>
        <end position="381"/>
    </location>
</feature>
<dbReference type="InterPro" id="IPR014001">
    <property type="entry name" value="Helicase_ATP-bd"/>
</dbReference>
<dbReference type="PANTHER" id="PTHR47957">
    <property type="entry name" value="ATP-DEPENDENT HELICASE HRQ1"/>
    <property type="match status" value="1"/>
</dbReference>
<feature type="region of interest" description="Disordered" evidence="4">
    <location>
        <begin position="1488"/>
        <end position="1517"/>
    </location>
</feature>
<evidence type="ECO:0000259" key="5">
    <source>
        <dbReference type="PROSITE" id="PS51192"/>
    </source>
</evidence>
<dbReference type="GO" id="GO:0006289">
    <property type="term" value="P:nucleotide-excision repair"/>
    <property type="evidence" value="ECO:0007669"/>
    <property type="project" value="TreeGrafter"/>
</dbReference>
<dbReference type="GO" id="GO:0043138">
    <property type="term" value="F:3'-5' DNA helicase activity"/>
    <property type="evidence" value="ECO:0007669"/>
    <property type="project" value="TreeGrafter"/>
</dbReference>
<keyword evidence="2" id="KW-0378">Hydrolase</keyword>
<dbReference type="InterPro" id="IPR018973">
    <property type="entry name" value="MZB"/>
</dbReference>
<feature type="compositionally biased region" description="Basic and acidic residues" evidence="4">
    <location>
        <begin position="1501"/>
        <end position="1511"/>
    </location>
</feature>
<dbReference type="Pfam" id="PF00270">
    <property type="entry name" value="DEAD"/>
    <property type="match status" value="1"/>
</dbReference>
<dbReference type="InterPro" id="IPR027417">
    <property type="entry name" value="P-loop_NTPase"/>
</dbReference>
<dbReference type="Pfam" id="PF00271">
    <property type="entry name" value="Helicase_C"/>
    <property type="match status" value="1"/>
</dbReference>